<protein>
    <submittedName>
        <fullName evidence="3">Kinesin-like protein KIN-4C isoform X1</fullName>
    </submittedName>
</protein>
<name>A0A6P8J2X7_ACTTE</name>
<feature type="coiled-coil region" evidence="1">
    <location>
        <begin position="106"/>
        <end position="140"/>
    </location>
</feature>
<sequence>MSQQVSAMGRQLDELNWKKAQIENALKQFQKESSEDKENHLRIILYFREVMGERTKKIKELEAEVQVLKNTNPENDFPVQLYEKAEILEHELSQLYLKTKTNSELLMRVKENCQEVRNENEKLKEDLRKKEDEIQMQQASQAASYLSREVELAGRVYEEVNRLQRVYVELMEFARRQGFQWTGALNDESDDE</sequence>
<feature type="coiled-coil region" evidence="1">
    <location>
        <begin position="12"/>
        <end position="71"/>
    </location>
</feature>
<evidence type="ECO:0000313" key="3">
    <source>
        <dbReference type="RefSeq" id="XP_031574316.1"/>
    </source>
</evidence>
<proteinExistence type="predicted"/>
<evidence type="ECO:0000256" key="1">
    <source>
        <dbReference type="SAM" id="Coils"/>
    </source>
</evidence>
<dbReference type="Proteomes" id="UP000515163">
    <property type="component" value="Unplaced"/>
</dbReference>
<reference evidence="3" key="1">
    <citation type="submission" date="2025-08" db="UniProtKB">
        <authorList>
            <consortium name="RefSeq"/>
        </authorList>
    </citation>
    <scope>IDENTIFICATION</scope>
    <source>
        <tissue evidence="3">Tentacle</tissue>
    </source>
</reference>
<dbReference type="InParanoid" id="A0A6P8J2X7"/>
<dbReference type="GeneID" id="116308090"/>
<keyword evidence="1" id="KW-0175">Coiled coil</keyword>
<keyword evidence="2" id="KW-1185">Reference proteome</keyword>
<accession>A0A6P8J2X7</accession>
<gene>
    <name evidence="3" type="primary">LOC116308090</name>
</gene>
<dbReference type="RefSeq" id="XP_031574316.1">
    <property type="nucleotide sequence ID" value="XM_031718456.1"/>
</dbReference>
<dbReference type="KEGG" id="aten:116308090"/>
<evidence type="ECO:0000313" key="2">
    <source>
        <dbReference type="Proteomes" id="UP000515163"/>
    </source>
</evidence>
<organism evidence="2 3">
    <name type="scientific">Actinia tenebrosa</name>
    <name type="common">Australian red waratah sea anemone</name>
    <dbReference type="NCBI Taxonomy" id="6105"/>
    <lineage>
        <taxon>Eukaryota</taxon>
        <taxon>Metazoa</taxon>
        <taxon>Cnidaria</taxon>
        <taxon>Anthozoa</taxon>
        <taxon>Hexacorallia</taxon>
        <taxon>Actiniaria</taxon>
        <taxon>Actiniidae</taxon>
        <taxon>Actinia</taxon>
    </lineage>
</organism>
<dbReference type="AlphaFoldDB" id="A0A6P8J2X7"/>